<keyword evidence="10" id="KW-1185">Reference proteome</keyword>
<feature type="region of interest" description="Disordered" evidence="7">
    <location>
        <begin position="1"/>
        <end position="94"/>
    </location>
</feature>
<gene>
    <name evidence="9" type="ORF">TREES_T100003902</name>
</gene>
<dbReference type="InterPro" id="IPR005485">
    <property type="entry name" value="Rbsml_uL18_euk_arch"/>
</dbReference>
<keyword evidence="5 9" id="KW-0689">Ribosomal protein</keyword>
<dbReference type="Pfam" id="PF14204">
    <property type="entry name" value="Ribosomal_L18_c"/>
    <property type="match status" value="1"/>
</dbReference>
<dbReference type="PANTHER" id="PTHR23410">
    <property type="entry name" value="RIBOSOMAL PROTEIN L5-RELATED"/>
    <property type="match status" value="1"/>
</dbReference>
<evidence type="ECO:0000256" key="7">
    <source>
        <dbReference type="SAM" id="MobiDB-lite"/>
    </source>
</evidence>
<feature type="compositionally biased region" description="Basic residues" evidence="7">
    <location>
        <begin position="270"/>
        <end position="280"/>
    </location>
</feature>
<dbReference type="GO" id="GO:0006412">
    <property type="term" value="P:translation"/>
    <property type="evidence" value="ECO:0007669"/>
    <property type="project" value="InterPro"/>
</dbReference>
<dbReference type="AlphaFoldDB" id="L9KZ79"/>
<keyword evidence="4" id="KW-0699">rRNA-binding</keyword>
<dbReference type="GO" id="GO:0008097">
    <property type="term" value="F:5S rRNA binding"/>
    <property type="evidence" value="ECO:0007669"/>
    <property type="project" value="InterPro"/>
</dbReference>
<dbReference type="InParanoid" id="L9KZ79"/>
<accession>L9KZ79</accession>
<dbReference type="GO" id="GO:0022625">
    <property type="term" value="C:cytosolic large ribosomal subunit"/>
    <property type="evidence" value="ECO:0007669"/>
    <property type="project" value="TreeGrafter"/>
</dbReference>
<evidence type="ECO:0000256" key="1">
    <source>
        <dbReference type="ARBA" id="ARBA00004496"/>
    </source>
</evidence>
<evidence type="ECO:0000313" key="9">
    <source>
        <dbReference type="EMBL" id="ELW68091.1"/>
    </source>
</evidence>
<dbReference type="Gene3D" id="3.30.420.100">
    <property type="match status" value="1"/>
</dbReference>
<dbReference type="PANTHER" id="PTHR23410:SF12">
    <property type="entry name" value="LARGE RIBOSOMAL SUBUNIT PROTEIN UL18"/>
    <property type="match status" value="1"/>
</dbReference>
<feature type="compositionally biased region" description="Basic and acidic residues" evidence="7">
    <location>
        <begin position="64"/>
        <end position="74"/>
    </location>
</feature>
<proteinExistence type="inferred from homology"/>
<comment type="similarity">
    <text evidence="2">Belongs to the universal ribosomal protein uL18 family.</text>
</comment>
<evidence type="ECO:0000259" key="8">
    <source>
        <dbReference type="Pfam" id="PF14204"/>
    </source>
</evidence>
<keyword evidence="3" id="KW-0963">Cytoplasm</keyword>
<dbReference type="FunFam" id="3.30.420.100:FF:000013">
    <property type="entry name" value="60S ribosomal protein L5 isoform X2"/>
    <property type="match status" value="1"/>
</dbReference>
<dbReference type="PRINTS" id="PR00058">
    <property type="entry name" value="RIBOSOMALL5"/>
</dbReference>
<name>L9KZ79_TUPCH</name>
<reference evidence="10" key="1">
    <citation type="submission" date="2012-07" db="EMBL/GenBank/DDBJ databases">
        <title>Genome of the Chinese tree shrew, a rising model animal genetically related to primates.</title>
        <authorList>
            <person name="Zhang G."/>
            <person name="Fan Y."/>
            <person name="Yao Y."/>
            <person name="Huang Z."/>
        </authorList>
    </citation>
    <scope>NUCLEOTIDE SEQUENCE [LARGE SCALE GENOMIC DNA]</scope>
</reference>
<reference evidence="10" key="2">
    <citation type="journal article" date="2013" name="Nat. Commun.">
        <title>Genome of the Chinese tree shrew.</title>
        <authorList>
            <person name="Fan Y."/>
            <person name="Huang Z.Y."/>
            <person name="Cao C.C."/>
            <person name="Chen C.S."/>
            <person name="Chen Y.X."/>
            <person name="Fan D.D."/>
            <person name="He J."/>
            <person name="Hou H.L."/>
            <person name="Hu L."/>
            <person name="Hu X.T."/>
            <person name="Jiang X.T."/>
            <person name="Lai R."/>
            <person name="Lang Y.S."/>
            <person name="Liang B."/>
            <person name="Liao S.G."/>
            <person name="Mu D."/>
            <person name="Ma Y.Y."/>
            <person name="Niu Y.Y."/>
            <person name="Sun X.Q."/>
            <person name="Xia J.Q."/>
            <person name="Xiao J."/>
            <person name="Xiong Z.Q."/>
            <person name="Xu L."/>
            <person name="Yang L."/>
            <person name="Zhang Y."/>
            <person name="Zhao W."/>
            <person name="Zhao X.D."/>
            <person name="Zheng Y.T."/>
            <person name="Zhou J.M."/>
            <person name="Zhu Y.B."/>
            <person name="Zhang G.J."/>
            <person name="Wang J."/>
            <person name="Yao Y.G."/>
        </authorList>
    </citation>
    <scope>NUCLEOTIDE SEQUENCE [LARGE SCALE GENOMIC DNA]</scope>
</reference>
<dbReference type="EMBL" id="KB320579">
    <property type="protein sequence ID" value="ELW68091.1"/>
    <property type="molecule type" value="Genomic_DNA"/>
</dbReference>
<dbReference type="InterPro" id="IPR025607">
    <property type="entry name" value="Ribosomal_uL18_C_euk"/>
</dbReference>
<evidence type="ECO:0000256" key="5">
    <source>
        <dbReference type="ARBA" id="ARBA00022980"/>
    </source>
</evidence>
<protein>
    <submittedName>
        <fullName evidence="9">60S ribosomal protein L5</fullName>
    </submittedName>
</protein>
<evidence type="ECO:0000313" key="10">
    <source>
        <dbReference type="Proteomes" id="UP000011518"/>
    </source>
</evidence>
<evidence type="ECO:0000256" key="4">
    <source>
        <dbReference type="ARBA" id="ARBA00022730"/>
    </source>
</evidence>
<feature type="domain" description="Large ribosomal subunit protein uL18 C-terminal eukaryotes" evidence="8">
    <location>
        <begin position="248"/>
        <end position="300"/>
    </location>
</feature>
<organism evidence="9 10">
    <name type="scientific">Tupaia chinensis</name>
    <name type="common">Chinese tree shrew</name>
    <name type="synonym">Tupaia belangeri chinensis</name>
    <dbReference type="NCBI Taxonomy" id="246437"/>
    <lineage>
        <taxon>Eukaryota</taxon>
        <taxon>Metazoa</taxon>
        <taxon>Chordata</taxon>
        <taxon>Craniata</taxon>
        <taxon>Vertebrata</taxon>
        <taxon>Euteleostomi</taxon>
        <taxon>Mammalia</taxon>
        <taxon>Eutheria</taxon>
        <taxon>Euarchontoglires</taxon>
        <taxon>Scandentia</taxon>
        <taxon>Tupaiidae</taxon>
        <taxon>Tupaia</taxon>
    </lineage>
</organism>
<dbReference type="GO" id="GO:0000027">
    <property type="term" value="P:ribosomal large subunit assembly"/>
    <property type="evidence" value="ECO:0007669"/>
    <property type="project" value="TreeGrafter"/>
</dbReference>
<sequence>MEPQKGAQIPQDPVVQPPGASSSQALNDEERQESDALPAAAAWDADEVDGASADQLWELLVEPAEPRPNSRDADADPAAPNADRLDPGPAPLLESCSHRVEGGSCQGQVLSLRPNFDAEPTPRVFCMDKTYEGQVEVTRDEYNVESIDGQPGAFTCYLGASLARTTIGNKVFVALKGVVDGGLSIPHSTKLFPRYDSESKEFNAEVHQKHMMGQNIADYMRYLMEKDEDAYKRQSSQYIKSNATPDMMEEMYKKAHTAIQENPVYEKKPKKEVKKKRWNRPKMSLARKKDQIAQKARFLRAQEKAAES</sequence>
<dbReference type="Proteomes" id="UP000011518">
    <property type="component" value="Unassembled WGS sequence"/>
</dbReference>
<evidence type="ECO:0000256" key="3">
    <source>
        <dbReference type="ARBA" id="ARBA00022490"/>
    </source>
</evidence>
<dbReference type="STRING" id="246437.L9KZ79"/>
<dbReference type="GO" id="GO:0003735">
    <property type="term" value="F:structural constituent of ribosome"/>
    <property type="evidence" value="ECO:0007669"/>
    <property type="project" value="InterPro"/>
</dbReference>
<dbReference type="Pfam" id="PF17144">
    <property type="entry name" value="Ribosomal_L5e"/>
    <property type="match status" value="1"/>
</dbReference>
<keyword evidence="4" id="KW-0694">RNA-binding</keyword>
<evidence type="ECO:0000256" key="6">
    <source>
        <dbReference type="ARBA" id="ARBA00023274"/>
    </source>
</evidence>
<feature type="region of interest" description="Disordered" evidence="7">
    <location>
        <begin position="258"/>
        <end position="308"/>
    </location>
</feature>
<comment type="subcellular location">
    <subcellularLocation>
        <location evidence="1">Cytoplasm</location>
    </subcellularLocation>
</comment>
<evidence type="ECO:0000256" key="2">
    <source>
        <dbReference type="ARBA" id="ARBA00007116"/>
    </source>
</evidence>
<dbReference type="SUPFAM" id="SSF53137">
    <property type="entry name" value="Translational machinery components"/>
    <property type="match status" value="1"/>
</dbReference>
<keyword evidence="6" id="KW-0687">Ribonucleoprotein</keyword>